<name>A0A9P4WH77_9PLEO</name>
<accession>A0A9P4WH77</accession>
<keyword evidence="1" id="KW-0175">Coiled coil</keyword>
<dbReference type="OrthoDB" id="3800277at2759"/>
<reference evidence="3" key="1">
    <citation type="submission" date="2019-04" db="EMBL/GenBank/DDBJ databases">
        <title>Sequencing of skin fungus with MAO and IRED activity.</title>
        <authorList>
            <person name="Marsaioli A.J."/>
            <person name="Bonatto J.M.C."/>
            <person name="Reis Junior O."/>
        </authorList>
    </citation>
    <scope>NUCLEOTIDE SEQUENCE</scope>
    <source>
        <strain evidence="3">28M1</strain>
    </source>
</reference>
<dbReference type="EMBL" id="SWKV01000106">
    <property type="protein sequence ID" value="KAF3032250.1"/>
    <property type="molecule type" value="Genomic_DNA"/>
</dbReference>
<evidence type="ECO:0000256" key="1">
    <source>
        <dbReference type="SAM" id="Coils"/>
    </source>
</evidence>
<evidence type="ECO:0000256" key="2">
    <source>
        <dbReference type="SAM" id="MobiDB-lite"/>
    </source>
</evidence>
<feature type="coiled-coil region" evidence="1">
    <location>
        <begin position="278"/>
        <end position="335"/>
    </location>
</feature>
<evidence type="ECO:0000313" key="4">
    <source>
        <dbReference type="Proteomes" id="UP000758155"/>
    </source>
</evidence>
<gene>
    <name evidence="3" type="ORF">E8E12_002903</name>
</gene>
<proteinExistence type="predicted"/>
<organism evidence="3 4">
    <name type="scientific">Didymella heteroderae</name>
    <dbReference type="NCBI Taxonomy" id="1769908"/>
    <lineage>
        <taxon>Eukaryota</taxon>
        <taxon>Fungi</taxon>
        <taxon>Dikarya</taxon>
        <taxon>Ascomycota</taxon>
        <taxon>Pezizomycotina</taxon>
        <taxon>Dothideomycetes</taxon>
        <taxon>Pleosporomycetidae</taxon>
        <taxon>Pleosporales</taxon>
        <taxon>Pleosporineae</taxon>
        <taxon>Didymellaceae</taxon>
        <taxon>Didymella</taxon>
    </lineage>
</organism>
<dbReference type="AlphaFoldDB" id="A0A9P4WH77"/>
<evidence type="ECO:0000313" key="3">
    <source>
        <dbReference type="EMBL" id="KAF3032250.1"/>
    </source>
</evidence>
<comment type="caution">
    <text evidence="3">The sequence shown here is derived from an EMBL/GenBank/DDBJ whole genome shotgun (WGS) entry which is preliminary data.</text>
</comment>
<feature type="region of interest" description="Disordered" evidence="2">
    <location>
        <begin position="419"/>
        <end position="492"/>
    </location>
</feature>
<feature type="coiled-coil region" evidence="1">
    <location>
        <begin position="379"/>
        <end position="409"/>
    </location>
</feature>
<sequence length="492" mass="55643">MVMDWSRWRNPVQNFVNLGGLYGRTFNLRAPFKLNGVGRPGWAYFADGSVFFPRFPYTNEELQEVMKIAADFVRSPTDGKMTLQRKDDSNARMILLENLGQHPITRPPNLHVYGRYVQNGENLLIPSTRYSAITLELDSTRSTHASTQFAEQVFTTSVANSRHFLSVEQWVKSSSAFRGTLVDGVLQPGVRLGNGLSFTLSPSAAAATERAPGNKDQAEKCDASRSSIEAEWQREFPHLRFSDFVSAISVDPPLDSSLGLDLRRGFDPLLSIDGGLSLNELELDLRQREKELKRLMNHLLWEANSWRIPGLTSAANELESQVAKLQSRLESQRARQDAWGLCDDDALKRANLEERELILKAEVAQLKWMQTNWLWLNKVAKVERTLKRVAEAKQDLKKRENIYKRVLRKHGLEQELKRALERETNSAAPPTKIARGTDVPHEQANNSTRPSKRQAQPAPSEAETMSVFDFLNESNTGTPDALEMFQRANGKP</sequence>
<keyword evidence="4" id="KW-1185">Reference proteome</keyword>
<protein>
    <submittedName>
        <fullName evidence="3">Uncharacterized protein</fullName>
    </submittedName>
</protein>
<dbReference type="Proteomes" id="UP000758155">
    <property type="component" value="Unassembled WGS sequence"/>
</dbReference>